<name>A0A4P7D1M1_9BURK</name>
<dbReference type="PROSITE" id="PS51318">
    <property type="entry name" value="TAT"/>
    <property type="match status" value="1"/>
</dbReference>
<dbReference type="Gene3D" id="3.40.50.850">
    <property type="entry name" value="Isochorismatase-like"/>
    <property type="match status" value="1"/>
</dbReference>
<evidence type="ECO:0000259" key="2">
    <source>
        <dbReference type="Pfam" id="PF00857"/>
    </source>
</evidence>
<dbReference type="RefSeq" id="WP_134758141.1">
    <property type="nucleotide sequence ID" value="NZ_CP038151.1"/>
</dbReference>
<organism evidence="3 4">
    <name type="scientific">Paraburkholderia pallida</name>
    <dbReference type="NCBI Taxonomy" id="2547399"/>
    <lineage>
        <taxon>Bacteria</taxon>
        <taxon>Pseudomonadati</taxon>
        <taxon>Pseudomonadota</taxon>
        <taxon>Betaproteobacteria</taxon>
        <taxon>Burkholderiales</taxon>
        <taxon>Burkholderiaceae</taxon>
        <taxon>Paraburkholderia</taxon>
    </lineage>
</organism>
<dbReference type="PANTHER" id="PTHR43559">
    <property type="entry name" value="HYDROLASE YCAC-RELATED"/>
    <property type="match status" value="1"/>
</dbReference>
<dbReference type="InterPro" id="IPR000868">
    <property type="entry name" value="Isochorismatase-like_dom"/>
</dbReference>
<evidence type="ECO:0000256" key="1">
    <source>
        <dbReference type="SAM" id="SignalP"/>
    </source>
</evidence>
<dbReference type="AlphaFoldDB" id="A0A4P7D1M1"/>
<dbReference type="KEGG" id="ppai:E1956_35955"/>
<reference evidence="3 4" key="1">
    <citation type="submission" date="2019-03" db="EMBL/GenBank/DDBJ databases">
        <title>Paraburkholderia sp. 7MH5, isolated from subtropical forest soil.</title>
        <authorList>
            <person name="Gao Z.-H."/>
            <person name="Qiu L.-H."/>
        </authorList>
    </citation>
    <scope>NUCLEOTIDE SEQUENCE [LARGE SCALE GENOMIC DNA]</scope>
    <source>
        <strain evidence="3 4">7MH5</strain>
    </source>
</reference>
<sequence>MDRRQFLNQSNAAVAATVLAAGTSLFGATQAAAATQPSSGNKIMNSTSSHVLERLTRDNAVLLLVDHQVGLYTGVRDIETLQLKHNVVGLAKAALALKVPVIVTTTTEKMWGPLIPELAAALPGIRHIERTTVNAWDDRRVVEAIKATGRKKLIITGISTDVCLAFPAISAVADGYASYAVIDASGGFSQTQVDMGVLRMQQAGVIPVGYSNVAVEMLADNAAPEAQAVYAALGIPFAGLVFDLKQAFSKG</sequence>
<protein>
    <submittedName>
        <fullName evidence="3">Isochorismatase family protein</fullName>
    </submittedName>
</protein>
<dbReference type="InterPro" id="IPR036380">
    <property type="entry name" value="Isochorismatase-like_sf"/>
</dbReference>
<dbReference type="Pfam" id="PF00857">
    <property type="entry name" value="Isochorismatase"/>
    <property type="match status" value="1"/>
</dbReference>
<dbReference type="OrthoDB" id="9789777at2"/>
<keyword evidence="4" id="KW-1185">Reference proteome</keyword>
<dbReference type="EMBL" id="CP038151">
    <property type="protein sequence ID" value="QBR02621.1"/>
    <property type="molecule type" value="Genomic_DNA"/>
</dbReference>
<evidence type="ECO:0000313" key="3">
    <source>
        <dbReference type="EMBL" id="QBR02621.1"/>
    </source>
</evidence>
<feature type="signal peptide" evidence="1">
    <location>
        <begin position="1"/>
        <end position="33"/>
    </location>
</feature>
<feature type="chain" id="PRO_5020633545" evidence="1">
    <location>
        <begin position="34"/>
        <end position="251"/>
    </location>
</feature>
<dbReference type="PANTHER" id="PTHR43559:SF1">
    <property type="entry name" value="HYDROLASE"/>
    <property type="match status" value="1"/>
</dbReference>
<dbReference type="SUPFAM" id="SSF52499">
    <property type="entry name" value="Isochorismatase-like hydrolases"/>
    <property type="match status" value="1"/>
</dbReference>
<keyword evidence="1" id="KW-0732">Signal</keyword>
<dbReference type="Proteomes" id="UP000295727">
    <property type="component" value="Chromosome 4"/>
</dbReference>
<dbReference type="InterPro" id="IPR006311">
    <property type="entry name" value="TAT_signal"/>
</dbReference>
<accession>A0A4P7D1M1</accession>
<evidence type="ECO:0000313" key="4">
    <source>
        <dbReference type="Proteomes" id="UP000295727"/>
    </source>
</evidence>
<dbReference type="InterPro" id="IPR053152">
    <property type="entry name" value="Hydrolase_YcaC-like"/>
</dbReference>
<feature type="domain" description="Isochorismatase-like" evidence="2">
    <location>
        <begin position="61"/>
        <end position="206"/>
    </location>
</feature>
<gene>
    <name evidence="3" type="ORF">E1956_35955</name>
</gene>
<proteinExistence type="predicted"/>